<reference evidence="2 3" key="1">
    <citation type="journal article" date="2018" name="Syst. Appl. Microbiol.">
        <title>Pectobacterium zantedeschiae sp. nov. a new species of a soft rot pathogen isolated from Calla lily (Zantedeschia spp.).</title>
        <authorList>
            <person name="Waleron M."/>
            <person name="Misztak A."/>
            <person name="Waleron M."/>
            <person name="Franczuk M."/>
            <person name="Jonca J."/>
            <person name="Wielgomas B."/>
            <person name="Mikicinski A."/>
            <person name="Popovic T."/>
            <person name="Waleron K."/>
        </authorList>
    </citation>
    <scope>NUCLEOTIDE SEQUENCE [LARGE SCALE GENOMIC DNA]</scope>
    <source>
        <strain evidence="2 3">9M</strain>
    </source>
</reference>
<comment type="caution">
    <text evidence="2">The sequence shown here is derived from an EMBL/GenBank/DDBJ whole genome shotgun (WGS) entry which is preliminary data.</text>
</comment>
<protein>
    <submittedName>
        <fullName evidence="2">Uncharacterized protein</fullName>
    </submittedName>
</protein>
<dbReference type="OrthoDB" id="8564076at2"/>
<accession>A0A9X8JN06</accession>
<name>A0A9X8JN06_9GAMM</name>
<evidence type="ECO:0000256" key="1">
    <source>
        <dbReference type="SAM" id="MobiDB-lite"/>
    </source>
</evidence>
<evidence type="ECO:0000313" key="3">
    <source>
        <dbReference type="Proteomes" id="UP001138460"/>
    </source>
</evidence>
<proteinExistence type="predicted"/>
<evidence type="ECO:0000313" key="2">
    <source>
        <dbReference type="EMBL" id="RYC46154.1"/>
    </source>
</evidence>
<dbReference type="Proteomes" id="UP001138460">
    <property type="component" value="Unassembled WGS sequence"/>
</dbReference>
<dbReference type="EMBL" id="NWTM01000001">
    <property type="protein sequence ID" value="RYC46154.1"/>
    <property type="molecule type" value="Genomic_DNA"/>
</dbReference>
<dbReference type="AlphaFoldDB" id="A0A9X8JN06"/>
<sequence>MNKASSNDGLLPFDATILFKALQYQLLVAVEYCHDLTPAESLWIEVSGDVTVPGKVQTEVKNYSDNLTDSHANFWNTLKNWMHENFERTSFKSLVLLTTQEFGSQSELKSWNERSTAERLEIMENIFVSSQTGATKRKAKKTTSKSSDDDETAKPTKSQSLQQYVMAPEHRDKLMEILERMHITVGADSLEQRIQNYQTRHLTMIRPTKYQQFIDDLLGFMCSTKLVSEGWQISHQDFSAKFTELTHRYIKHPKKFPLVDMDALKKTINIEEIKPMLFALKITQIGGECVLKTAALHRVVTQTVISELYSDGVLSKSDVDSYFNNHLILHQNGRNSAMLDCTGVTSQMELNKHSMRFYYDRNGMAVEPFCGMEHTQAEFRNGVYHLLAGEEPEDQDDEFHWRLW</sequence>
<keyword evidence="3" id="KW-1185">Reference proteome</keyword>
<feature type="region of interest" description="Disordered" evidence="1">
    <location>
        <begin position="131"/>
        <end position="160"/>
    </location>
</feature>
<organism evidence="2 3">
    <name type="scientific">Pectobacterium zantedeschiae</name>
    <dbReference type="NCBI Taxonomy" id="2034769"/>
    <lineage>
        <taxon>Bacteria</taxon>
        <taxon>Pseudomonadati</taxon>
        <taxon>Pseudomonadota</taxon>
        <taxon>Gammaproteobacteria</taxon>
        <taxon>Enterobacterales</taxon>
        <taxon>Pectobacteriaceae</taxon>
        <taxon>Pectobacterium</taxon>
    </lineage>
</organism>
<gene>
    <name evidence="2" type="ORF">CLR69_00945</name>
</gene>